<dbReference type="NCBIfam" id="TIGR00385">
    <property type="entry name" value="dsbE"/>
    <property type="match status" value="1"/>
</dbReference>
<proteinExistence type="inferred from homology"/>
<evidence type="ECO:0000256" key="1">
    <source>
        <dbReference type="ARBA" id="ARBA00004196"/>
    </source>
</evidence>
<dbReference type="InterPro" id="IPR050553">
    <property type="entry name" value="Thioredoxin_ResA/DsbE_sf"/>
</dbReference>
<dbReference type="GO" id="GO:0017004">
    <property type="term" value="P:cytochrome complex assembly"/>
    <property type="evidence" value="ECO:0007669"/>
    <property type="project" value="UniProtKB-KW"/>
</dbReference>
<protein>
    <submittedName>
        <fullName evidence="7">Cytochrome c-type biogenesis protein CcmG/DsbE, thiol:disulfide oxidoreductase</fullName>
    </submittedName>
</protein>
<sequence length="179" mass="19827">MNIKPVAFIPLLVLVAIGLLFAVGLRNDPKRMPSVLIDRQMPDFVLEPVLTGQEVFQPSDLLGRVSLVNVFGSWCAACMQEHPTLMRLARQNRIAIYGVDWRDTAEAGAAWLAKNGNPYTKVGLDAHSKLAIDLGVTGAPETYLVDNKGRIRFKQIGPITDQVWRQTIEPIVLKLEAQP</sequence>
<comment type="similarity">
    <text evidence="2">Belongs to the thioredoxin family. DsbE subfamily.</text>
</comment>
<evidence type="ECO:0000256" key="4">
    <source>
        <dbReference type="ARBA" id="ARBA00023157"/>
    </source>
</evidence>
<dbReference type="InterPro" id="IPR017937">
    <property type="entry name" value="Thioredoxin_CS"/>
</dbReference>
<dbReference type="EMBL" id="UOEE01000332">
    <property type="protein sequence ID" value="VAW02089.1"/>
    <property type="molecule type" value="Genomic_DNA"/>
</dbReference>
<dbReference type="InterPro" id="IPR004799">
    <property type="entry name" value="Periplasmic_diS_OxRdtase_DsbE"/>
</dbReference>
<evidence type="ECO:0000256" key="3">
    <source>
        <dbReference type="ARBA" id="ARBA00022748"/>
    </source>
</evidence>
<name>A0A3B0SN19_9ZZZZ</name>
<evidence type="ECO:0000256" key="2">
    <source>
        <dbReference type="ARBA" id="ARBA00007758"/>
    </source>
</evidence>
<gene>
    <name evidence="7" type="ORF">MNBD_ALPHA06-1101</name>
</gene>
<feature type="domain" description="Thioredoxin" evidence="6">
    <location>
        <begin position="35"/>
        <end position="173"/>
    </location>
</feature>
<dbReference type="InterPro" id="IPR036249">
    <property type="entry name" value="Thioredoxin-like_sf"/>
</dbReference>
<dbReference type="AlphaFoldDB" id="A0A3B0SN19"/>
<dbReference type="Gene3D" id="3.40.30.10">
    <property type="entry name" value="Glutaredoxin"/>
    <property type="match status" value="1"/>
</dbReference>
<evidence type="ECO:0000256" key="5">
    <source>
        <dbReference type="ARBA" id="ARBA00023284"/>
    </source>
</evidence>
<dbReference type="PANTHER" id="PTHR42852">
    <property type="entry name" value="THIOL:DISULFIDE INTERCHANGE PROTEIN DSBE"/>
    <property type="match status" value="1"/>
</dbReference>
<dbReference type="InterPro" id="IPR013740">
    <property type="entry name" value="Redoxin"/>
</dbReference>
<keyword evidence="5" id="KW-0676">Redox-active center</keyword>
<dbReference type="CDD" id="cd03010">
    <property type="entry name" value="TlpA_like_DsbE"/>
    <property type="match status" value="1"/>
</dbReference>
<dbReference type="GO" id="GO:0015036">
    <property type="term" value="F:disulfide oxidoreductase activity"/>
    <property type="evidence" value="ECO:0007669"/>
    <property type="project" value="InterPro"/>
</dbReference>
<dbReference type="PROSITE" id="PS51352">
    <property type="entry name" value="THIOREDOXIN_2"/>
    <property type="match status" value="1"/>
</dbReference>
<evidence type="ECO:0000313" key="7">
    <source>
        <dbReference type="EMBL" id="VAW02089.1"/>
    </source>
</evidence>
<dbReference type="GO" id="GO:0030288">
    <property type="term" value="C:outer membrane-bounded periplasmic space"/>
    <property type="evidence" value="ECO:0007669"/>
    <property type="project" value="InterPro"/>
</dbReference>
<comment type="subcellular location">
    <subcellularLocation>
        <location evidence="1">Cell envelope</location>
    </subcellularLocation>
</comment>
<evidence type="ECO:0000259" key="6">
    <source>
        <dbReference type="PROSITE" id="PS51352"/>
    </source>
</evidence>
<dbReference type="PANTHER" id="PTHR42852:SF6">
    <property type="entry name" value="THIOL:DISULFIDE INTERCHANGE PROTEIN DSBE"/>
    <property type="match status" value="1"/>
</dbReference>
<dbReference type="InterPro" id="IPR013766">
    <property type="entry name" value="Thioredoxin_domain"/>
</dbReference>
<keyword evidence="3" id="KW-0201">Cytochrome c-type biogenesis</keyword>
<dbReference type="SUPFAM" id="SSF52833">
    <property type="entry name" value="Thioredoxin-like"/>
    <property type="match status" value="1"/>
</dbReference>
<keyword evidence="4" id="KW-1015">Disulfide bond</keyword>
<accession>A0A3B0SN19</accession>
<dbReference type="PROSITE" id="PS00194">
    <property type="entry name" value="THIOREDOXIN_1"/>
    <property type="match status" value="1"/>
</dbReference>
<reference evidence="7" key="1">
    <citation type="submission" date="2018-06" db="EMBL/GenBank/DDBJ databases">
        <authorList>
            <person name="Zhirakovskaya E."/>
        </authorList>
    </citation>
    <scope>NUCLEOTIDE SEQUENCE</scope>
</reference>
<organism evidence="7">
    <name type="scientific">hydrothermal vent metagenome</name>
    <dbReference type="NCBI Taxonomy" id="652676"/>
    <lineage>
        <taxon>unclassified sequences</taxon>
        <taxon>metagenomes</taxon>
        <taxon>ecological metagenomes</taxon>
    </lineage>
</organism>
<dbReference type="Pfam" id="PF08534">
    <property type="entry name" value="Redoxin"/>
    <property type="match status" value="1"/>
</dbReference>